<evidence type="ECO:0008006" key="10">
    <source>
        <dbReference type="Google" id="ProtNLM"/>
    </source>
</evidence>
<evidence type="ECO:0000313" key="9">
    <source>
        <dbReference type="Proteomes" id="UP000197092"/>
    </source>
</evidence>
<sequence length="543" mass="60752">MRFFSARSIRFQMYTLVITPLISFLTLGIIIFKFVEEARVNEAQVEKAFESIDLLDVTLTNIVNMETGYRGYMITGEDKFLEPYNSGKEKLEGTLKKLNSLMAEEPLQIERLSNIESLVTEWDKNVITQGITKRKISIEQAIEFVALENGKNFVDSMRAKLKEAKLEEIAVKNARHHDFEQSENKLLYYSIATLLLFAIIGVVLSLGISKDFMKRIQLIKEQMEGLAKGEFDKKINVELTKNEFSHLFHAYNTSIDKLSTLLSETVQSNHNVTTCIYEMRESVNTNETYTESQNAQLELAASAMNEMAASITEVTEHTVSASQVASNGKELIEENLSLLNGMTTQIVSLQGDMVETSQIINKLSEQTQNIDKILITIKDIADQTNLLALNAAIEAARAGEYGRGFSVVADEVRVLANSCQDSANQITELIESFQQDSELAVERIATSVEQTNETATSSNELSKAFGSLEELYQKIVDMSYQVATATEEQQVTANQININLVEVNEAANESAASSRMLMTMTNKLDNANEKQKELIGKFKYIGS</sequence>
<dbReference type="InterPro" id="IPR007891">
    <property type="entry name" value="CHASE3"/>
</dbReference>
<protein>
    <recommendedName>
        <fullName evidence="10">Chemotaxis protein</fullName>
    </recommendedName>
</protein>
<keyword evidence="5" id="KW-1133">Transmembrane helix</keyword>
<dbReference type="SMART" id="SM00283">
    <property type="entry name" value="MA"/>
    <property type="match status" value="1"/>
</dbReference>
<dbReference type="PANTHER" id="PTHR32089:SF112">
    <property type="entry name" value="LYSOZYME-LIKE PROTEIN-RELATED"/>
    <property type="match status" value="1"/>
</dbReference>
<dbReference type="PROSITE" id="PS50111">
    <property type="entry name" value="CHEMOTAXIS_TRANSDUC_2"/>
    <property type="match status" value="1"/>
</dbReference>
<dbReference type="EMBL" id="CP018308">
    <property type="protein sequence ID" value="ASI88685.1"/>
    <property type="molecule type" value="Genomic_DNA"/>
</dbReference>
<feature type="transmembrane region" description="Helical" evidence="5">
    <location>
        <begin position="186"/>
        <end position="208"/>
    </location>
</feature>
<evidence type="ECO:0000256" key="2">
    <source>
        <dbReference type="ARBA" id="ARBA00023224"/>
    </source>
</evidence>
<dbReference type="PANTHER" id="PTHR32089">
    <property type="entry name" value="METHYL-ACCEPTING CHEMOTAXIS PROTEIN MCPB"/>
    <property type="match status" value="1"/>
</dbReference>
<reference evidence="9" key="1">
    <citation type="submission" date="2016-12" db="EMBL/GenBank/DDBJ databases">
        <title>Comparative genomic analysis reveals the diversity, evolution, and environmental adaptation strategies of the genus Vibrio.</title>
        <authorList>
            <person name="Lin H."/>
            <person name="Wang X."/>
            <person name="Zhang X.-H."/>
        </authorList>
    </citation>
    <scope>NUCLEOTIDE SEQUENCE [LARGE SCALE GENOMIC DNA]</scope>
    <source>
        <strain evidence="9">QT6D1</strain>
    </source>
</reference>
<accession>A0AAN1FDU8</accession>
<feature type="domain" description="HAMP" evidence="7">
    <location>
        <begin position="210"/>
        <end position="263"/>
    </location>
</feature>
<dbReference type="GO" id="GO:0006935">
    <property type="term" value="P:chemotaxis"/>
    <property type="evidence" value="ECO:0007669"/>
    <property type="project" value="UniProtKB-ARBA"/>
</dbReference>
<dbReference type="KEGG" id="vsh:BSZ05_01985"/>
<dbReference type="FunFam" id="1.10.287.950:FF:000001">
    <property type="entry name" value="Methyl-accepting chemotaxis sensory transducer"/>
    <property type="match status" value="1"/>
</dbReference>
<keyword evidence="5" id="KW-0812">Transmembrane</keyword>
<dbReference type="Pfam" id="PF05227">
    <property type="entry name" value="CHASE3"/>
    <property type="match status" value="1"/>
</dbReference>
<dbReference type="Pfam" id="PF00015">
    <property type="entry name" value="MCPsignal"/>
    <property type="match status" value="1"/>
</dbReference>
<dbReference type="PROSITE" id="PS50885">
    <property type="entry name" value="HAMP"/>
    <property type="match status" value="1"/>
</dbReference>
<evidence type="ECO:0000256" key="4">
    <source>
        <dbReference type="PROSITE-ProRule" id="PRU00284"/>
    </source>
</evidence>
<dbReference type="SUPFAM" id="SSF58104">
    <property type="entry name" value="Methyl-accepting chemotaxis protein (MCP) signaling domain"/>
    <property type="match status" value="1"/>
</dbReference>
<comment type="subcellular location">
    <subcellularLocation>
        <location evidence="1">Membrane</location>
    </subcellularLocation>
</comment>
<evidence type="ECO:0000256" key="3">
    <source>
        <dbReference type="ARBA" id="ARBA00029447"/>
    </source>
</evidence>
<dbReference type="AlphaFoldDB" id="A0AAN1FDU8"/>
<dbReference type="RefSeq" id="WP_088876039.1">
    <property type="nucleotide sequence ID" value="NZ_CP018308.1"/>
</dbReference>
<dbReference type="GO" id="GO:0007165">
    <property type="term" value="P:signal transduction"/>
    <property type="evidence" value="ECO:0007669"/>
    <property type="project" value="UniProtKB-KW"/>
</dbReference>
<dbReference type="CDD" id="cd19410">
    <property type="entry name" value="HK9-like_sensor"/>
    <property type="match status" value="1"/>
</dbReference>
<feature type="transmembrane region" description="Helical" evidence="5">
    <location>
        <begin position="12"/>
        <end position="35"/>
    </location>
</feature>
<organism evidence="8 9">
    <name type="scientific">Vibrio mediterranei</name>
    <dbReference type="NCBI Taxonomy" id="689"/>
    <lineage>
        <taxon>Bacteria</taxon>
        <taxon>Pseudomonadati</taxon>
        <taxon>Pseudomonadota</taxon>
        <taxon>Gammaproteobacteria</taxon>
        <taxon>Vibrionales</taxon>
        <taxon>Vibrionaceae</taxon>
        <taxon>Vibrio</taxon>
    </lineage>
</organism>
<keyword evidence="2 4" id="KW-0807">Transducer</keyword>
<dbReference type="Gene3D" id="1.10.287.950">
    <property type="entry name" value="Methyl-accepting chemotaxis protein"/>
    <property type="match status" value="1"/>
</dbReference>
<evidence type="ECO:0000256" key="5">
    <source>
        <dbReference type="SAM" id="Phobius"/>
    </source>
</evidence>
<dbReference type="InterPro" id="IPR003660">
    <property type="entry name" value="HAMP_dom"/>
</dbReference>
<dbReference type="InterPro" id="IPR004089">
    <property type="entry name" value="MCPsignal_dom"/>
</dbReference>
<gene>
    <name evidence="8" type="ORF">BSZ05_01985</name>
</gene>
<name>A0AAN1FDU8_9VIBR</name>
<evidence type="ECO:0000259" key="7">
    <source>
        <dbReference type="PROSITE" id="PS50885"/>
    </source>
</evidence>
<evidence type="ECO:0000256" key="1">
    <source>
        <dbReference type="ARBA" id="ARBA00004370"/>
    </source>
</evidence>
<keyword evidence="5" id="KW-0472">Membrane</keyword>
<proteinExistence type="inferred from homology"/>
<dbReference type="Proteomes" id="UP000197092">
    <property type="component" value="Chromosome 1"/>
</dbReference>
<dbReference type="CDD" id="cd11386">
    <property type="entry name" value="MCP_signal"/>
    <property type="match status" value="1"/>
</dbReference>
<comment type="similarity">
    <text evidence="3">Belongs to the methyl-accepting chemotaxis (MCP) protein family.</text>
</comment>
<evidence type="ECO:0000313" key="8">
    <source>
        <dbReference type="EMBL" id="ASI88685.1"/>
    </source>
</evidence>
<evidence type="ECO:0000259" key="6">
    <source>
        <dbReference type="PROSITE" id="PS50111"/>
    </source>
</evidence>
<dbReference type="GO" id="GO:0016020">
    <property type="term" value="C:membrane"/>
    <property type="evidence" value="ECO:0007669"/>
    <property type="project" value="UniProtKB-SubCell"/>
</dbReference>
<feature type="domain" description="Methyl-accepting transducer" evidence="6">
    <location>
        <begin position="268"/>
        <end position="504"/>
    </location>
</feature>